<reference evidence="2" key="1">
    <citation type="submission" date="2018-05" db="EMBL/GenBank/DDBJ databases">
        <authorList>
            <person name="Lanie J.A."/>
            <person name="Ng W.-L."/>
            <person name="Kazmierczak K.M."/>
            <person name="Andrzejewski T.M."/>
            <person name="Davidsen T.M."/>
            <person name="Wayne K.J."/>
            <person name="Tettelin H."/>
            <person name="Glass J.I."/>
            <person name="Rusch D."/>
            <person name="Podicherti R."/>
            <person name="Tsui H.-C.T."/>
            <person name="Winkler M.E."/>
        </authorList>
    </citation>
    <scope>NUCLEOTIDE SEQUENCE</scope>
</reference>
<gene>
    <name evidence="2" type="ORF">METZ01_LOCUS416906</name>
</gene>
<name>A0A382WYZ2_9ZZZZ</name>
<evidence type="ECO:0000259" key="1">
    <source>
        <dbReference type="Pfam" id="PF12706"/>
    </source>
</evidence>
<feature type="non-terminal residue" evidence="2">
    <location>
        <position position="1"/>
    </location>
</feature>
<dbReference type="PANTHER" id="PTHR42663">
    <property type="entry name" value="HYDROLASE C777.06C-RELATED-RELATED"/>
    <property type="match status" value="1"/>
</dbReference>
<dbReference type="InterPro" id="IPR001279">
    <property type="entry name" value="Metallo-B-lactamas"/>
</dbReference>
<accession>A0A382WYZ2</accession>
<evidence type="ECO:0000313" key="2">
    <source>
        <dbReference type="EMBL" id="SVD64052.1"/>
    </source>
</evidence>
<dbReference type="InterPro" id="IPR036866">
    <property type="entry name" value="RibonucZ/Hydroxyglut_hydro"/>
</dbReference>
<dbReference type="Pfam" id="PF12706">
    <property type="entry name" value="Lactamase_B_2"/>
    <property type="match status" value="1"/>
</dbReference>
<dbReference type="AlphaFoldDB" id="A0A382WYZ2"/>
<dbReference type="SUPFAM" id="SSF56281">
    <property type="entry name" value="Metallo-hydrolase/oxidoreductase"/>
    <property type="match status" value="1"/>
</dbReference>
<dbReference type="PANTHER" id="PTHR42663:SF6">
    <property type="entry name" value="HYDROLASE C777.06C-RELATED"/>
    <property type="match status" value="1"/>
</dbReference>
<feature type="domain" description="Metallo-beta-lactamase" evidence="1">
    <location>
        <begin position="12"/>
        <end position="106"/>
    </location>
</feature>
<organism evidence="2">
    <name type="scientific">marine metagenome</name>
    <dbReference type="NCBI Taxonomy" id="408172"/>
    <lineage>
        <taxon>unclassified sequences</taxon>
        <taxon>metagenomes</taxon>
        <taxon>ecological metagenomes</taxon>
    </lineage>
</organism>
<protein>
    <recommendedName>
        <fullName evidence="1">Metallo-beta-lactamase domain-containing protein</fullName>
    </recommendedName>
</protein>
<dbReference type="EMBL" id="UINC01163638">
    <property type="protein sequence ID" value="SVD64052.1"/>
    <property type="molecule type" value="Genomic_DNA"/>
</dbReference>
<dbReference type="Gene3D" id="3.60.15.10">
    <property type="entry name" value="Ribonuclease Z/Hydroxyacylglutathione hydrolase-like"/>
    <property type="match status" value="1"/>
</dbReference>
<sequence length="136" mass="15205">PKGYFVPEEHVIEGPFELGDLKIKPLNLPHGNMGSTGFLFEQDGVKKLAYLTDAKTVPYEVIEVVRGVEVAVLDALRPKEHWTHMSTGEALEAAGKIDAKHTFLTHLTHYYDHDIDQAKLPRGVCLSWDGLKVDIE</sequence>
<proteinExistence type="predicted"/>